<gene>
    <name evidence="1" type="ORF">OMM_13597</name>
</gene>
<protein>
    <submittedName>
        <fullName evidence="1">Uncharacterized protein</fullName>
    </submittedName>
</protein>
<sequence>LFLIFNHKLTDRQKQDAICSLNITEFIVLPESLQKLWQNIPAEVEEIEPHLDSLQKWLLSNASKKDYILIQGDFGASYHMIKFAFKYDYIPVYSTTKREAVEVSGNDGSVQMKHLIKHCIYRKYGA</sequence>
<dbReference type="EMBL" id="ATBP01002431">
    <property type="protein sequence ID" value="ETR65867.1"/>
    <property type="molecule type" value="Genomic_DNA"/>
</dbReference>
<proteinExistence type="predicted"/>
<dbReference type="InterPro" id="IPR049811">
    <property type="entry name" value="MJ1673-like_dom"/>
</dbReference>
<name>A0A1V1NTF2_9BACT</name>
<dbReference type="AlphaFoldDB" id="A0A1V1NTF2"/>
<evidence type="ECO:0000313" key="1">
    <source>
        <dbReference type="EMBL" id="ETR65867.1"/>
    </source>
</evidence>
<dbReference type="Proteomes" id="UP000189670">
    <property type="component" value="Unassembled WGS sequence"/>
</dbReference>
<organism evidence="1 2">
    <name type="scientific">Candidatus Magnetoglobus multicellularis str. Araruama</name>
    <dbReference type="NCBI Taxonomy" id="890399"/>
    <lineage>
        <taxon>Bacteria</taxon>
        <taxon>Pseudomonadati</taxon>
        <taxon>Thermodesulfobacteriota</taxon>
        <taxon>Desulfobacteria</taxon>
        <taxon>Desulfobacterales</taxon>
        <taxon>Desulfobacteraceae</taxon>
        <taxon>Candidatus Magnetoglobus</taxon>
    </lineage>
</organism>
<accession>A0A1V1NTF2</accession>
<evidence type="ECO:0000313" key="2">
    <source>
        <dbReference type="Proteomes" id="UP000189670"/>
    </source>
</evidence>
<comment type="caution">
    <text evidence="1">The sequence shown here is derived from an EMBL/GenBank/DDBJ whole genome shotgun (WGS) entry which is preliminary data.</text>
</comment>
<reference evidence="2" key="1">
    <citation type="submission" date="2012-11" db="EMBL/GenBank/DDBJ databases">
        <authorList>
            <person name="Lucero-Rivera Y.E."/>
            <person name="Tovar-Ramirez D."/>
        </authorList>
    </citation>
    <scope>NUCLEOTIDE SEQUENCE [LARGE SCALE GENOMIC DNA]</scope>
    <source>
        <strain evidence="2">Araruama</strain>
    </source>
</reference>
<feature type="non-terminal residue" evidence="1">
    <location>
        <position position="1"/>
    </location>
</feature>
<dbReference type="NCBIfam" id="NF040559">
    <property type="entry name" value="CAS_Csx20"/>
    <property type="match status" value="1"/>
</dbReference>